<protein>
    <submittedName>
        <fullName evidence="2">Uncharacterized protein</fullName>
    </submittedName>
</protein>
<dbReference type="EMBL" id="JBAJEX010000002">
    <property type="protein sequence ID" value="MEO1766363.1"/>
    <property type="molecule type" value="Genomic_DNA"/>
</dbReference>
<reference evidence="2 3" key="1">
    <citation type="submission" date="2024-02" db="EMBL/GenBank/DDBJ databases">
        <title>New thermophilic sulfur-oxidizing bacteria from a hot springs of the Uzon caldera (Kamchatka, Russia).</title>
        <authorList>
            <person name="Dukat A.M."/>
            <person name="Elcheninov A.G."/>
            <person name="Frolov E.N."/>
        </authorList>
    </citation>
    <scope>NUCLEOTIDE SEQUENCE [LARGE SCALE GENOMIC DNA]</scope>
    <source>
        <strain evidence="2 3">AK1</strain>
    </source>
</reference>
<accession>A0ABV0EF50</accession>
<keyword evidence="3" id="KW-1185">Reference proteome</keyword>
<name>A0ABV0EF50_9BURK</name>
<sequence length="125" mass="13455">MGLTGALLVALTPCFVEAKPNKDLVNGCTPKQVRSEKAKACIDRMQADILAGKPDAQTHYLLCRRREMFCCTGGNGTPRDCEYVGEARVIPPGSQPDATVRDVKPADRPVPAAEPTRPRPPAGVR</sequence>
<evidence type="ECO:0000313" key="3">
    <source>
        <dbReference type="Proteomes" id="UP001482231"/>
    </source>
</evidence>
<comment type="caution">
    <text evidence="2">The sequence shown here is derived from an EMBL/GenBank/DDBJ whole genome shotgun (WGS) entry which is preliminary data.</text>
</comment>
<dbReference type="Proteomes" id="UP001482231">
    <property type="component" value="Unassembled WGS sequence"/>
</dbReference>
<evidence type="ECO:0000256" key="1">
    <source>
        <dbReference type="SAM" id="MobiDB-lite"/>
    </source>
</evidence>
<gene>
    <name evidence="2" type="ORF">V6E02_03940</name>
</gene>
<evidence type="ECO:0000313" key="2">
    <source>
        <dbReference type="EMBL" id="MEO1766363.1"/>
    </source>
</evidence>
<dbReference type="RefSeq" id="WP_347307370.1">
    <property type="nucleotide sequence ID" value="NZ_JBAJEX010000002.1"/>
</dbReference>
<feature type="region of interest" description="Disordered" evidence="1">
    <location>
        <begin position="90"/>
        <end position="125"/>
    </location>
</feature>
<organism evidence="2 3">
    <name type="scientific">Thiobacter aerophilum</name>
    <dbReference type="NCBI Taxonomy" id="3121275"/>
    <lineage>
        <taxon>Bacteria</taxon>
        <taxon>Pseudomonadati</taxon>
        <taxon>Pseudomonadota</taxon>
        <taxon>Betaproteobacteria</taxon>
        <taxon>Burkholderiales</taxon>
        <taxon>Thiobacteraceae</taxon>
        <taxon>Thiobacter</taxon>
    </lineage>
</organism>
<proteinExistence type="predicted"/>